<evidence type="ECO:0000313" key="3">
    <source>
        <dbReference type="Proteomes" id="UP000243217"/>
    </source>
</evidence>
<dbReference type="Proteomes" id="UP000243217">
    <property type="component" value="Unassembled WGS sequence"/>
</dbReference>
<dbReference type="OrthoDB" id="73270at2759"/>
<evidence type="ECO:0000313" key="2">
    <source>
        <dbReference type="EMBL" id="OQR96590.1"/>
    </source>
</evidence>
<reference evidence="2 3" key="1">
    <citation type="journal article" date="2014" name="Genome Biol. Evol.">
        <title>The secreted proteins of Achlya hypogyna and Thraustotheca clavata identify the ancestral oomycete secretome and reveal gene acquisitions by horizontal gene transfer.</title>
        <authorList>
            <person name="Misner I."/>
            <person name="Blouin N."/>
            <person name="Leonard G."/>
            <person name="Richards T.A."/>
            <person name="Lane C.E."/>
        </authorList>
    </citation>
    <scope>NUCLEOTIDE SEQUENCE [LARGE SCALE GENOMIC DNA]</scope>
    <source>
        <strain evidence="2 3">ATCC 34112</strain>
    </source>
</reference>
<protein>
    <recommendedName>
        <fullName evidence="4">Bzip transcription factor</fullName>
    </recommendedName>
</protein>
<name>A0A1V9ZFI3_9STRA</name>
<sequence>MQPQFKTNPRRLQQCRVNQQKYRAQAIATTQRLVNRVNELKLETAKLEGQLASLRHTFIPRPIEQSSSLKIAEEYIKAFRYGWQEYGNNQMQYELLNRLLSPTFVLCGRYGYDQLVVQWQSYTKSFNYFEMQCTSIQRVYKDDDEIVHCAGHLIVQLNYDTIRYIFPHLLSNEDIVQKLFNRYMQIPFLVRMTIQNNLIQDMDGEVEFTIGLNTLLKSLKETEEIMSRAMIDGPLLLNYDYTTKSTGYS</sequence>
<keyword evidence="1" id="KW-0175">Coiled coil</keyword>
<dbReference type="AlphaFoldDB" id="A0A1V9ZFI3"/>
<feature type="coiled-coil region" evidence="1">
    <location>
        <begin position="30"/>
        <end position="57"/>
    </location>
</feature>
<proteinExistence type="predicted"/>
<keyword evidence="3" id="KW-1185">Reference proteome</keyword>
<dbReference type="EMBL" id="JNBS01001962">
    <property type="protein sequence ID" value="OQR96590.1"/>
    <property type="molecule type" value="Genomic_DNA"/>
</dbReference>
<evidence type="ECO:0000256" key="1">
    <source>
        <dbReference type="SAM" id="Coils"/>
    </source>
</evidence>
<organism evidence="2 3">
    <name type="scientific">Thraustotheca clavata</name>
    <dbReference type="NCBI Taxonomy" id="74557"/>
    <lineage>
        <taxon>Eukaryota</taxon>
        <taxon>Sar</taxon>
        <taxon>Stramenopiles</taxon>
        <taxon>Oomycota</taxon>
        <taxon>Saprolegniomycetes</taxon>
        <taxon>Saprolegniales</taxon>
        <taxon>Achlyaceae</taxon>
        <taxon>Thraustotheca</taxon>
    </lineage>
</organism>
<evidence type="ECO:0008006" key="4">
    <source>
        <dbReference type="Google" id="ProtNLM"/>
    </source>
</evidence>
<comment type="caution">
    <text evidence="2">The sequence shown here is derived from an EMBL/GenBank/DDBJ whole genome shotgun (WGS) entry which is preliminary data.</text>
</comment>
<gene>
    <name evidence="2" type="ORF">THRCLA_07240</name>
</gene>
<accession>A0A1V9ZFI3</accession>